<dbReference type="Proteomes" id="UP000024404">
    <property type="component" value="Unassembled WGS sequence"/>
</dbReference>
<reference evidence="1" key="2">
    <citation type="submission" date="2022-06" db="UniProtKB">
        <authorList>
            <consortium name="EnsemblMetazoa"/>
        </authorList>
    </citation>
    <scope>IDENTIFICATION</scope>
</reference>
<reference evidence="2" key="1">
    <citation type="submission" date="2013-10" db="EMBL/GenBank/DDBJ databases">
        <title>Genome sequencing of Onchocerca volvulus.</title>
        <authorList>
            <person name="Cotton J."/>
            <person name="Tsai J."/>
            <person name="Stanley E."/>
            <person name="Tracey A."/>
            <person name="Holroyd N."/>
            <person name="Lustigman S."/>
            <person name="Berriman M."/>
        </authorList>
    </citation>
    <scope>NUCLEOTIDE SEQUENCE</scope>
</reference>
<dbReference type="EMBL" id="CMVM020000002">
    <property type="status" value="NOT_ANNOTATED_CDS"/>
    <property type="molecule type" value="Genomic_DNA"/>
</dbReference>
<organism evidence="1 2">
    <name type="scientific">Onchocerca volvulus</name>
    <dbReference type="NCBI Taxonomy" id="6282"/>
    <lineage>
        <taxon>Eukaryota</taxon>
        <taxon>Metazoa</taxon>
        <taxon>Ecdysozoa</taxon>
        <taxon>Nematoda</taxon>
        <taxon>Chromadorea</taxon>
        <taxon>Rhabditida</taxon>
        <taxon>Spirurina</taxon>
        <taxon>Spiruromorpha</taxon>
        <taxon>Filarioidea</taxon>
        <taxon>Onchocercidae</taxon>
        <taxon>Onchocerca</taxon>
    </lineage>
</organism>
<dbReference type="AlphaFoldDB" id="A0A8R1XMU8"/>
<accession>A0A8R1XMU8</accession>
<evidence type="ECO:0000313" key="1">
    <source>
        <dbReference type="EnsemblMetazoa" id="OVOC11651.1"/>
    </source>
</evidence>
<name>A0A8R1XMU8_ONCVO</name>
<keyword evidence="2" id="KW-1185">Reference proteome</keyword>
<evidence type="ECO:0000313" key="2">
    <source>
        <dbReference type="Proteomes" id="UP000024404"/>
    </source>
</evidence>
<proteinExistence type="predicted"/>
<dbReference type="EnsemblMetazoa" id="OVOC11651.1">
    <property type="protein sequence ID" value="OVOC11651.1"/>
    <property type="gene ID" value="WBGene00248460"/>
</dbReference>
<sequence length="52" mass="6224">MTNSKYTSNNEQNELRTTYVEYGTSLCTYLVFYTDSSDTIPFDYLKWKMEKC</sequence>
<protein>
    <submittedName>
        <fullName evidence="1">Uncharacterized protein</fullName>
    </submittedName>
</protein>